<reference evidence="1" key="1">
    <citation type="submission" date="2022-08" db="EMBL/GenBank/DDBJ databases">
        <title>Genome Sequence of Pycnoporus sanguineus.</title>
        <authorList>
            <person name="Buettner E."/>
        </authorList>
    </citation>
    <scope>NUCLEOTIDE SEQUENCE</scope>
    <source>
        <strain evidence="1">CG-C14</strain>
    </source>
</reference>
<accession>A0ACC1NBT4</accession>
<dbReference type="EMBL" id="JANSHE010004582">
    <property type="protein sequence ID" value="KAJ2976306.1"/>
    <property type="molecule type" value="Genomic_DNA"/>
</dbReference>
<organism evidence="1 2">
    <name type="scientific">Trametes sanguinea</name>
    <dbReference type="NCBI Taxonomy" id="158606"/>
    <lineage>
        <taxon>Eukaryota</taxon>
        <taxon>Fungi</taxon>
        <taxon>Dikarya</taxon>
        <taxon>Basidiomycota</taxon>
        <taxon>Agaricomycotina</taxon>
        <taxon>Agaricomycetes</taxon>
        <taxon>Polyporales</taxon>
        <taxon>Polyporaceae</taxon>
        <taxon>Trametes</taxon>
    </lineage>
</organism>
<keyword evidence="2" id="KW-1185">Reference proteome</keyword>
<evidence type="ECO:0000313" key="2">
    <source>
        <dbReference type="Proteomes" id="UP001144978"/>
    </source>
</evidence>
<evidence type="ECO:0000313" key="1">
    <source>
        <dbReference type="EMBL" id="KAJ2976306.1"/>
    </source>
</evidence>
<dbReference type="Proteomes" id="UP001144978">
    <property type="component" value="Unassembled WGS sequence"/>
</dbReference>
<gene>
    <name evidence="1" type="ORF">NUW54_g11586</name>
</gene>
<name>A0ACC1NBT4_9APHY</name>
<sequence length="201" mass="22392">MPTDTAVLQESLEKHNAAFESLLRLIPAKYYLVPDDVDEQLASKYMKNSKKQKAPKQAIKEASKKAKKEKLDPANNKTILDIQSEALAARTQDASQNKAAASRKRKSRADDSGSEHSDSGDDDHPRSADEDEEHGMDVDMDAPPVPMPESGGIEALREKLHARMAQLRNKGKGRPYRRAIVSMLTPLTSQTLQKYTRRVLV</sequence>
<comment type="caution">
    <text evidence="1">The sequence shown here is derived from an EMBL/GenBank/DDBJ whole genome shotgun (WGS) entry which is preliminary data.</text>
</comment>
<protein>
    <submittedName>
        <fullName evidence="1">Uncharacterized protein</fullName>
    </submittedName>
</protein>
<proteinExistence type="predicted"/>